<feature type="region of interest" description="Disordered" evidence="6">
    <location>
        <begin position="394"/>
        <end position="425"/>
    </location>
</feature>
<feature type="domain" description="Major facilitator superfamily (MFS) profile" evidence="8">
    <location>
        <begin position="17"/>
        <end position="393"/>
    </location>
</feature>
<evidence type="ECO:0000259" key="8">
    <source>
        <dbReference type="PROSITE" id="PS50850"/>
    </source>
</evidence>
<sequence>MSTATGTGPGPTRNTLALAALGLGAFVIGTAELVVVGVLSLIAGDLDISVSTAGLLVTAYALGVSLGGPVVSAATIRLPRRTLLWVALAVFVAGNLIAVFSAAFGLLVAARVLCGAIHGLYLGAASTVATGLVAPEHRGQAVGLVFGGISVSTVIGVPLGTLIGQGLGWQATFGSVVVLGALALVATLLCVPKVEHRTGESLGAQARHAFHPRVLAMLAATVLLMGSQFIAFTYLTPFLEDVTGISGGAVGAFLLIFGVFSAIGTFAGGRFADINASATLLVGNVVVIVAMAALWAFGSNAWLVGLALAGWGIVGFGVTPSFQLRVISLAGEGADLAATLGASAANVGVAAGAAVGGWALAAFGTGEVPVVALVAAVVALPVVWATRFLKTPQAPAPGPSAGPGPGPSAGSGQDGTVTVPVATAG</sequence>
<feature type="transmembrane region" description="Helical" evidence="7">
    <location>
        <begin position="83"/>
        <end position="110"/>
    </location>
</feature>
<feature type="transmembrane region" description="Helical" evidence="7">
    <location>
        <begin position="48"/>
        <end position="71"/>
    </location>
</feature>
<feature type="transmembrane region" description="Helical" evidence="7">
    <location>
        <begin position="169"/>
        <end position="191"/>
    </location>
</feature>
<evidence type="ECO:0000256" key="5">
    <source>
        <dbReference type="ARBA" id="ARBA00023136"/>
    </source>
</evidence>
<proteinExistence type="predicted"/>
<evidence type="ECO:0000256" key="3">
    <source>
        <dbReference type="ARBA" id="ARBA00022692"/>
    </source>
</evidence>
<evidence type="ECO:0000313" key="9">
    <source>
        <dbReference type="EMBL" id="MEU0710827.1"/>
    </source>
</evidence>
<keyword evidence="3 7" id="KW-0812">Transmembrane</keyword>
<feature type="transmembrane region" description="Helical" evidence="7">
    <location>
        <begin position="16"/>
        <end position="42"/>
    </location>
</feature>
<dbReference type="CDD" id="cd17324">
    <property type="entry name" value="MFS_NepI_like"/>
    <property type="match status" value="1"/>
</dbReference>
<dbReference type="SUPFAM" id="SSF103473">
    <property type="entry name" value="MFS general substrate transporter"/>
    <property type="match status" value="1"/>
</dbReference>
<dbReference type="Proteomes" id="UP001550378">
    <property type="component" value="Unassembled WGS sequence"/>
</dbReference>
<evidence type="ECO:0000256" key="1">
    <source>
        <dbReference type="ARBA" id="ARBA00004651"/>
    </source>
</evidence>
<keyword evidence="10" id="KW-1185">Reference proteome</keyword>
<dbReference type="InterPro" id="IPR020846">
    <property type="entry name" value="MFS_dom"/>
</dbReference>
<reference evidence="9 10" key="1">
    <citation type="submission" date="2024-06" db="EMBL/GenBank/DDBJ databases">
        <title>The Natural Products Discovery Center: Release of the First 8490 Sequenced Strains for Exploring Actinobacteria Biosynthetic Diversity.</title>
        <authorList>
            <person name="Kalkreuter E."/>
            <person name="Kautsar S.A."/>
            <person name="Yang D."/>
            <person name="Bader C.D."/>
            <person name="Teijaro C.N."/>
            <person name="Fluegel L."/>
            <person name="Davis C.M."/>
            <person name="Simpson J.R."/>
            <person name="Lauterbach L."/>
            <person name="Steele A.D."/>
            <person name="Gui C."/>
            <person name="Meng S."/>
            <person name="Li G."/>
            <person name="Viehrig K."/>
            <person name="Ye F."/>
            <person name="Su P."/>
            <person name="Kiefer A.F."/>
            <person name="Nichols A."/>
            <person name="Cepeda A.J."/>
            <person name="Yan W."/>
            <person name="Fan B."/>
            <person name="Jiang Y."/>
            <person name="Adhikari A."/>
            <person name="Zheng C.-J."/>
            <person name="Schuster L."/>
            <person name="Cowan T.M."/>
            <person name="Smanski M.J."/>
            <person name="Chevrette M.G."/>
            <person name="De Carvalho L.P.S."/>
            <person name="Shen B."/>
        </authorList>
    </citation>
    <scope>NUCLEOTIDE SEQUENCE [LARGE SCALE GENOMIC DNA]</scope>
    <source>
        <strain evidence="9 10">NPDC006337</strain>
    </source>
</reference>
<name>A0ABV2WBT5_9ACTN</name>
<keyword evidence="5 7" id="KW-0472">Membrane</keyword>
<protein>
    <submittedName>
        <fullName evidence="9">MFS transporter</fullName>
    </submittedName>
</protein>
<feature type="transmembrane region" description="Helical" evidence="7">
    <location>
        <begin position="247"/>
        <end position="266"/>
    </location>
</feature>
<keyword evidence="4 7" id="KW-1133">Transmembrane helix</keyword>
<evidence type="ECO:0000256" key="6">
    <source>
        <dbReference type="SAM" id="MobiDB-lite"/>
    </source>
</evidence>
<feature type="transmembrane region" description="Helical" evidence="7">
    <location>
        <begin position="278"/>
        <end position="297"/>
    </location>
</feature>
<dbReference type="Pfam" id="PF07690">
    <property type="entry name" value="MFS_1"/>
    <property type="match status" value="1"/>
</dbReference>
<evidence type="ECO:0000313" key="10">
    <source>
        <dbReference type="Proteomes" id="UP001550378"/>
    </source>
</evidence>
<dbReference type="PANTHER" id="PTHR43124:SF10">
    <property type="entry name" value="PURINE EFFLUX PUMP PBUE"/>
    <property type="match status" value="1"/>
</dbReference>
<dbReference type="RefSeq" id="WP_359657517.1">
    <property type="nucleotide sequence ID" value="NZ_JBEXZO010000013.1"/>
</dbReference>
<feature type="transmembrane region" description="Helical" evidence="7">
    <location>
        <begin position="141"/>
        <end position="163"/>
    </location>
</feature>
<evidence type="ECO:0000256" key="7">
    <source>
        <dbReference type="SAM" id="Phobius"/>
    </source>
</evidence>
<feature type="transmembrane region" description="Helical" evidence="7">
    <location>
        <begin position="370"/>
        <end position="389"/>
    </location>
</feature>
<dbReference type="InterPro" id="IPR011701">
    <property type="entry name" value="MFS"/>
</dbReference>
<comment type="subcellular location">
    <subcellularLocation>
        <location evidence="1">Cell membrane</location>
        <topology evidence="1">Multi-pass membrane protein</topology>
    </subcellularLocation>
</comment>
<dbReference type="Gene3D" id="1.20.1250.20">
    <property type="entry name" value="MFS general substrate transporter like domains"/>
    <property type="match status" value="1"/>
</dbReference>
<dbReference type="PROSITE" id="PS50850">
    <property type="entry name" value="MFS"/>
    <property type="match status" value="1"/>
</dbReference>
<feature type="transmembrane region" description="Helical" evidence="7">
    <location>
        <begin position="336"/>
        <end position="364"/>
    </location>
</feature>
<accession>A0ABV2WBT5</accession>
<evidence type="ECO:0000256" key="2">
    <source>
        <dbReference type="ARBA" id="ARBA00022475"/>
    </source>
</evidence>
<dbReference type="InterPro" id="IPR036259">
    <property type="entry name" value="MFS_trans_sf"/>
</dbReference>
<gene>
    <name evidence="9" type="ORF">ABZ508_26030</name>
</gene>
<organism evidence="9 10">
    <name type="scientific">Streptomyces lavendulocolor</name>
    <dbReference type="NCBI Taxonomy" id="67316"/>
    <lineage>
        <taxon>Bacteria</taxon>
        <taxon>Bacillati</taxon>
        <taxon>Actinomycetota</taxon>
        <taxon>Actinomycetes</taxon>
        <taxon>Kitasatosporales</taxon>
        <taxon>Streptomycetaceae</taxon>
        <taxon>Streptomyces</taxon>
    </lineage>
</organism>
<feature type="transmembrane region" description="Helical" evidence="7">
    <location>
        <begin position="212"/>
        <end position="235"/>
    </location>
</feature>
<feature type="transmembrane region" description="Helical" evidence="7">
    <location>
        <begin position="116"/>
        <end position="134"/>
    </location>
</feature>
<dbReference type="EMBL" id="JBEXZR010000028">
    <property type="protein sequence ID" value="MEU0710827.1"/>
    <property type="molecule type" value="Genomic_DNA"/>
</dbReference>
<comment type="caution">
    <text evidence="9">The sequence shown here is derived from an EMBL/GenBank/DDBJ whole genome shotgun (WGS) entry which is preliminary data.</text>
</comment>
<feature type="compositionally biased region" description="Pro residues" evidence="6">
    <location>
        <begin position="394"/>
        <end position="406"/>
    </location>
</feature>
<keyword evidence="2" id="KW-1003">Cell membrane</keyword>
<feature type="transmembrane region" description="Helical" evidence="7">
    <location>
        <begin position="303"/>
        <end position="324"/>
    </location>
</feature>
<evidence type="ECO:0000256" key="4">
    <source>
        <dbReference type="ARBA" id="ARBA00022989"/>
    </source>
</evidence>
<dbReference type="PANTHER" id="PTHR43124">
    <property type="entry name" value="PURINE EFFLUX PUMP PBUE"/>
    <property type="match status" value="1"/>
</dbReference>
<dbReference type="InterPro" id="IPR050189">
    <property type="entry name" value="MFS_Efflux_Transporters"/>
</dbReference>